<evidence type="ECO:0000256" key="1">
    <source>
        <dbReference type="ARBA" id="ARBA00004401"/>
    </source>
</evidence>
<dbReference type="SUPFAM" id="SSF51306">
    <property type="entry name" value="LexA/Signal peptidase"/>
    <property type="match status" value="1"/>
</dbReference>
<dbReference type="PANTHER" id="PTHR43390:SF1">
    <property type="entry name" value="CHLOROPLAST PROCESSING PEPTIDASE"/>
    <property type="match status" value="1"/>
</dbReference>
<dbReference type="EMBL" id="SMKX01000026">
    <property type="protein sequence ID" value="TDD60290.1"/>
    <property type="molecule type" value="Genomic_DNA"/>
</dbReference>
<dbReference type="InterPro" id="IPR019756">
    <property type="entry name" value="Pept_S26A_signal_pept_1_Ser-AS"/>
</dbReference>
<dbReference type="InterPro" id="IPR000223">
    <property type="entry name" value="Pept_S26A_signal_pept_1"/>
</dbReference>
<dbReference type="InterPro" id="IPR019533">
    <property type="entry name" value="Peptidase_S26"/>
</dbReference>
<feature type="domain" description="Peptidase S26" evidence="6">
    <location>
        <begin position="119"/>
        <end position="156"/>
    </location>
</feature>
<gene>
    <name evidence="7" type="ORF">E1263_11765</name>
</gene>
<evidence type="ECO:0000256" key="3">
    <source>
        <dbReference type="ARBA" id="ARBA00022670"/>
    </source>
</evidence>
<dbReference type="PRINTS" id="PR00727">
    <property type="entry name" value="LEADERPTASE"/>
</dbReference>
<name>A0A4R4ZPU3_9ACTN</name>
<feature type="domain" description="Peptidase S26" evidence="6">
    <location>
        <begin position="5"/>
        <end position="109"/>
    </location>
</feature>
<feature type="active site" evidence="5">
    <location>
        <position position="99"/>
    </location>
</feature>
<protein>
    <recommendedName>
        <fullName evidence="6">Peptidase S26 domain-containing protein</fullName>
    </recommendedName>
</protein>
<comment type="subcellular location">
    <subcellularLocation>
        <location evidence="1">Cell membrane</location>
        <topology evidence="1">Single-pass type II membrane protein</topology>
    </subcellularLocation>
</comment>
<comment type="similarity">
    <text evidence="2">Belongs to the peptidase S26 family.</text>
</comment>
<sequence>MVPAVVVTLVLATAGLVAASRRLALVRVAGQSMTPTLADGDRLLAWRRSGPLRVGDIVVLEAPYPVGVVPHAAAGKLHPPPWQTGPASPGELDRRWIVKRVVALPGDVVPPEGAGCLTAGTVVPPGCLLVVGDNPDQSYDSRHVGFVPAERVLGLVIRRLK</sequence>
<dbReference type="CDD" id="cd06530">
    <property type="entry name" value="S26_SPase_I"/>
    <property type="match status" value="1"/>
</dbReference>
<dbReference type="OrthoDB" id="3296552at2"/>
<evidence type="ECO:0000256" key="4">
    <source>
        <dbReference type="ARBA" id="ARBA00022801"/>
    </source>
</evidence>
<keyword evidence="4" id="KW-0378">Hydrolase</keyword>
<evidence type="ECO:0000313" key="8">
    <source>
        <dbReference type="Proteomes" id="UP000295124"/>
    </source>
</evidence>
<dbReference type="Proteomes" id="UP000295124">
    <property type="component" value="Unassembled WGS sequence"/>
</dbReference>
<dbReference type="GO" id="GO:0004252">
    <property type="term" value="F:serine-type endopeptidase activity"/>
    <property type="evidence" value="ECO:0007669"/>
    <property type="project" value="InterPro"/>
</dbReference>
<evidence type="ECO:0000313" key="7">
    <source>
        <dbReference type="EMBL" id="TDD60290.1"/>
    </source>
</evidence>
<feature type="active site" evidence="5">
    <location>
        <position position="32"/>
    </location>
</feature>
<dbReference type="PANTHER" id="PTHR43390">
    <property type="entry name" value="SIGNAL PEPTIDASE I"/>
    <property type="match status" value="1"/>
</dbReference>
<dbReference type="AlphaFoldDB" id="A0A4R4ZPU3"/>
<dbReference type="PROSITE" id="PS00501">
    <property type="entry name" value="SPASE_I_1"/>
    <property type="match status" value="1"/>
</dbReference>
<dbReference type="InterPro" id="IPR036286">
    <property type="entry name" value="LexA/Signal_pep-like_sf"/>
</dbReference>
<dbReference type="Pfam" id="PF10502">
    <property type="entry name" value="Peptidase_S26"/>
    <property type="match status" value="2"/>
</dbReference>
<evidence type="ECO:0000256" key="2">
    <source>
        <dbReference type="ARBA" id="ARBA00009370"/>
    </source>
</evidence>
<accession>A0A4R4ZPU3</accession>
<proteinExistence type="inferred from homology"/>
<dbReference type="GO" id="GO:0006465">
    <property type="term" value="P:signal peptide processing"/>
    <property type="evidence" value="ECO:0007669"/>
    <property type="project" value="InterPro"/>
</dbReference>
<reference evidence="7 8" key="1">
    <citation type="submission" date="2019-03" db="EMBL/GenBank/DDBJ databases">
        <title>Draft genome sequences of novel Actinobacteria.</title>
        <authorList>
            <person name="Sahin N."/>
            <person name="Ay H."/>
            <person name="Saygin H."/>
        </authorList>
    </citation>
    <scope>NUCLEOTIDE SEQUENCE [LARGE SCALE GENOMIC DNA]</scope>
    <source>
        <strain evidence="7 8">JCM 13523</strain>
    </source>
</reference>
<comment type="caution">
    <text evidence="7">The sequence shown here is derived from an EMBL/GenBank/DDBJ whole genome shotgun (WGS) entry which is preliminary data.</text>
</comment>
<dbReference type="Gene3D" id="2.10.109.10">
    <property type="entry name" value="Umud Fragment, subunit A"/>
    <property type="match status" value="1"/>
</dbReference>
<evidence type="ECO:0000259" key="6">
    <source>
        <dbReference type="Pfam" id="PF10502"/>
    </source>
</evidence>
<dbReference type="GO" id="GO:0005886">
    <property type="term" value="C:plasma membrane"/>
    <property type="evidence" value="ECO:0007669"/>
    <property type="project" value="UniProtKB-SubCell"/>
</dbReference>
<keyword evidence="3" id="KW-0645">Protease</keyword>
<keyword evidence="8" id="KW-1185">Reference proteome</keyword>
<evidence type="ECO:0000256" key="5">
    <source>
        <dbReference type="PIRSR" id="PIRSR600223-1"/>
    </source>
</evidence>
<dbReference type="RefSeq" id="WP_132167277.1">
    <property type="nucleotide sequence ID" value="NZ_SMKX01000026.1"/>
</dbReference>
<organism evidence="7 8">
    <name type="scientific">Kribbella antibiotica</name>
    <dbReference type="NCBI Taxonomy" id="190195"/>
    <lineage>
        <taxon>Bacteria</taxon>
        <taxon>Bacillati</taxon>
        <taxon>Actinomycetota</taxon>
        <taxon>Actinomycetes</taxon>
        <taxon>Propionibacteriales</taxon>
        <taxon>Kribbellaceae</taxon>
        <taxon>Kribbella</taxon>
    </lineage>
</organism>